<reference evidence="1" key="1">
    <citation type="journal article" date="2021" name="Genome Biol. Evol.">
        <title>The assembled and annotated genome of the fairy-ring fungus Marasmius oreades.</title>
        <authorList>
            <person name="Hiltunen M."/>
            <person name="Ament-Velasquez S.L."/>
            <person name="Johannesson H."/>
        </authorList>
    </citation>
    <scope>NUCLEOTIDE SEQUENCE</scope>
    <source>
        <strain evidence="1">03SP1</strain>
    </source>
</reference>
<protein>
    <submittedName>
        <fullName evidence="1">Uncharacterized protein</fullName>
    </submittedName>
</protein>
<dbReference type="GeneID" id="66075880"/>
<dbReference type="OrthoDB" id="3232711at2759"/>
<dbReference type="Proteomes" id="UP001049176">
    <property type="component" value="Chromosome 3"/>
</dbReference>
<evidence type="ECO:0000313" key="2">
    <source>
        <dbReference type="Proteomes" id="UP001049176"/>
    </source>
</evidence>
<comment type="caution">
    <text evidence="1">The sequence shown here is derived from an EMBL/GenBank/DDBJ whole genome shotgun (WGS) entry which is preliminary data.</text>
</comment>
<organism evidence="1 2">
    <name type="scientific">Marasmius oreades</name>
    <name type="common">fairy-ring Marasmius</name>
    <dbReference type="NCBI Taxonomy" id="181124"/>
    <lineage>
        <taxon>Eukaryota</taxon>
        <taxon>Fungi</taxon>
        <taxon>Dikarya</taxon>
        <taxon>Basidiomycota</taxon>
        <taxon>Agaricomycotina</taxon>
        <taxon>Agaricomycetes</taxon>
        <taxon>Agaricomycetidae</taxon>
        <taxon>Agaricales</taxon>
        <taxon>Marasmiineae</taxon>
        <taxon>Marasmiaceae</taxon>
        <taxon>Marasmius</taxon>
    </lineage>
</organism>
<proteinExistence type="predicted"/>
<dbReference type="AlphaFoldDB" id="A0A9P7UWU9"/>
<name>A0A9P7UWU9_9AGAR</name>
<evidence type="ECO:0000313" key="1">
    <source>
        <dbReference type="EMBL" id="KAG7096130.1"/>
    </source>
</evidence>
<gene>
    <name evidence="1" type="ORF">E1B28_006804</name>
</gene>
<dbReference type="RefSeq" id="XP_043012600.1">
    <property type="nucleotide sequence ID" value="XM_043151504.1"/>
</dbReference>
<dbReference type="EMBL" id="CM032183">
    <property type="protein sequence ID" value="KAG7096130.1"/>
    <property type="molecule type" value="Genomic_DNA"/>
</dbReference>
<dbReference type="KEGG" id="more:E1B28_006804"/>
<accession>A0A9P7UWU9</accession>
<sequence>MLKVLEYAASCSRDEDCDAENINLFLLSFFDAPLRSDLCSTEVITLESQIRAIQAFDVLLQLQGQLHSWSAVYSILLEQLLPKECNHFKDQVETRVKAFELSHNYAREAMLRLRGPGRWEDTFRPLKAEDIRGFGEHTLRVEEVEELRQSYERAGVSKEAIVQALDGPNAPTITHHPLLNRGETNVPMISWIWYVVWPVNIEGEASPPVTQPQTWMVY</sequence>
<keyword evidence="2" id="KW-1185">Reference proteome</keyword>